<organism evidence="3 4">
    <name type="scientific">Ustilaginoidea virens</name>
    <name type="common">Rice false smut fungus</name>
    <name type="synonym">Villosiclava virens</name>
    <dbReference type="NCBI Taxonomy" id="1159556"/>
    <lineage>
        <taxon>Eukaryota</taxon>
        <taxon>Fungi</taxon>
        <taxon>Dikarya</taxon>
        <taxon>Ascomycota</taxon>
        <taxon>Pezizomycotina</taxon>
        <taxon>Sordariomycetes</taxon>
        <taxon>Hypocreomycetidae</taxon>
        <taxon>Hypocreales</taxon>
        <taxon>Clavicipitaceae</taxon>
        <taxon>Ustilaginoidea</taxon>
    </lineage>
</organism>
<evidence type="ECO:0000259" key="2">
    <source>
        <dbReference type="Pfam" id="PF08639"/>
    </source>
</evidence>
<feature type="region of interest" description="Disordered" evidence="1">
    <location>
        <begin position="167"/>
        <end position="221"/>
    </location>
</feature>
<dbReference type="InterPro" id="IPR042511">
    <property type="entry name" value="Sld3"/>
</dbReference>
<dbReference type="Gene3D" id="1.20.58.2130">
    <property type="match status" value="1"/>
</dbReference>
<protein>
    <recommendedName>
        <fullName evidence="2">DNA replication regulator Sld3 C-terminal domain-containing protein</fullName>
    </recommendedName>
</protein>
<dbReference type="OrthoDB" id="5395343at2759"/>
<feature type="compositionally biased region" description="Polar residues" evidence="1">
    <location>
        <begin position="471"/>
        <end position="486"/>
    </location>
</feature>
<dbReference type="PANTHER" id="PTHR28067">
    <property type="entry name" value="DNA REPLICATION REGULATOR SLD3"/>
    <property type="match status" value="1"/>
</dbReference>
<feature type="region of interest" description="Disordered" evidence="1">
    <location>
        <begin position="410"/>
        <end position="444"/>
    </location>
</feature>
<name>A0A8E5MFP7_USTVR</name>
<dbReference type="KEGG" id="uvi:66062755"/>
<keyword evidence="4" id="KW-1185">Reference proteome</keyword>
<dbReference type="RefSeq" id="XP_042995409.1">
    <property type="nucleotide sequence ID" value="XM_043139475.1"/>
</dbReference>
<dbReference type="EMBL" id="CP072754">
    <property type="protein sequence ID" value="QUC17736.1"/>
    <property type="molecule type" value="Genomic_DNA"/>
</dbReference>
<feature type="region of interest" description="Disordered" evidence="1">
    <location>
        <begin position="466"/>
        <end position="490"/>
    </location>
</feature>
<sequence>MDAAAMDHLLKPSIAIKPHPPDLHVQPRVLLPLMLLPRQHLPLSSLDFSSPEPGFPRTRLVESRIKILDLESRLGCTPNVLIAKNDAKGTLYALEREANGLYVVCRLGPWVDLGQLVMNASAASYDRLARRHLAPCTLEPAGPTVTPQMHKEQKKKRAAIEAIQSLVRKKSKPQSVSQANEGGDSSCQPGVVAQGGSQQLPSAETNSEEVAATEYPSDMPQLPLDISIEPTAPISSPQNAEAILDHIRAQYFEALYRSMGSLAYFAKGPLSRARSAFRLDLESNLEMDDLVDFLKSLILTTVQIDKKYRESIPDIINKMKSFVDTSDDGAKKRRKSKMMKLGRNSLYPLEDESIRNWWKAARPELSDEDVSISSSQIKSHVSVLRTRETQLQMILILEILALESLKSADDPGGSSLPLSAGEGSQLQEASKTPAPRRRNKHNLPLLVDVHADRLTIWQSTASDEQLMMGDSQATQASSHNHTQPKSSPEPLKDFCVDIIVPFFSARLPELCNAINLKLGGPVIVSPIKSQSSRASSSRRERKPGAATKRSGQPNARRTLQRALSTEQFHRRSVSRGPSNAIALMRSATSTSVSGVKREGSEPLCLKDLPKGEVLMCRAKQSPLSRVHNTNVLQGMKANRKALVEAELKDAISALRKPNREVIGRAMAEADERRASTSLSAKRAKKPSRIAIPASVQVKATPANNRFKDALAIKPEPSADMSADGTDELVPHSSVGHVVPSTGHRHGRRDALAESASPAGHCAGRTPAGLPAQPSFIKRAETYQEPARLPLSPLHGKRRTVADEASNAGDAGDASHASVDSSPPMPRSREIPGTPTRRSSLSRLDLAHSPAPGHEQAHSRQVSIYEKLGWDDDFDDT</sequence>
<evidence type="ECO:0000256" key="1">
    <source>
        <dbReference type="SAM" id="MobiDB-lite"/>
    </source>
</evidence>
<dbReference type="PANTHER" id="PTHR28067:SF1">
    <property type="entry name" value="DNA REPLICATION REGULATOR SLD3"/>
    <property type="match status" value="1"/>
</dbReference>
<dbReference type="InterPro" id="IPR013948">
    <property type="entry name" value="DNA_replication_reg_Sld3_C"/>
</dbReference>
<dbReference type="Proteomes" id="UP000027002">
    <property type="component" value="Chromosome 2"/>
</dbReference>
<proteinExistence type="predicted"/>
<gene>
    <name evidence="3" type="ORF">UV8b_01977</name>
</gene>
<dbReference type="AlphaFoldDB" id="A0A8E5MFP7"/>
<feature type="compositionally biased region" description="Polar residues" evidence="1">
    <location>
        <begin position="195"/>
        <end position="205"/>
    </location>
</feature>
<feature type="region of interest" description="Disordered" evidence="1">
    <location>
        <begin position="528"/>
        <end position="557"/>
    </location>
</feature>
<accession>A0A8E5MFP7</accession>
<dbReference type="GO" id="GO:0006270">
    <property type="term" value="P:DNA replication initiation"/>
    <property type="evidence" value="ECO:0007669"/>
    <property type="project" value="InterPro"/>
</dbReference>
<evidence type="ECO:0000313" key="4">
    <source>
        <dbReference type="Proteomes" id="UP000027002"/>
    </source>
</evidence>
<reference evidence="3" key="1">
    <citation type="submission" date="2020-03" db="EMBL/GenBank/DDBJ databases">
        <title>A mixture of massive structural variations and highly conserved coding sequences in Ustilaginoidea virens genome.</title>
        <authorList>
            <person name="Zhang K."/>
            <person name="Zhao Z."/>
            <person name="Zhang Z."/>
            <person name="Li Y."/>
            <person name="Hsiang T."/>
            <person name="Sun W."/>
        </authorList>
    </citation>
    <scope>NUCLEOTIDE SEQUENCE</scope>
    <source>
        <strain evidence="3">UV-8b</strain>
    </source>
</reference>
<feature type="region of interest" description="Disordered" evidence="1">
    <location>
        <begin position="785"/>
        <end position="876"/>
    </location>
</feature>
<feature type="compositionally biased region" description="Polar residues" evidence="1">
    <location>
        <begin position="173"/>
        <end position="188"/>
    </location>
</feature>
<dbReference type="GO" id="GO:0031261">
    <property type="term" value="C:DNA replication preinitiation complex"/>
    <property type="evidence" value="ECO:0007669"/>
    <property type="project" value="TreeGrafter"/>
</dbReference>
<feature type="region of interest" description="Disordered" evidence="1">
    <location>
        <begin position="738"/>
        <end position="771"/>
    </location>
</feature>
<feature type="domain" description="DNA replication regulator Sld3 C-terminal" evidence="2">
    <location>
        <begin position="243"/>
        <end position="752"/>
    </location>
</feature>
<evidence type="ECO:0000313" key="3">
    <source>
        <dbReference type="EMBL" id="QUC17736.1"/>
    </source>
</evidence>
<dbReference type="Pfam" id="PF08639">
    <property type="entry name" value="Sld3_STD"/>
    <property type="match status" value="1"/>
</dbReference>
<dbReference type="GeneID" id="66062755"/>